<evidence type="ECO:0000256" key="7">
    <source>
        <dbReference type="ARBA" id="ARBA00022692"/>
    </source>
</evidence>
<keyword evidence="8 10" id="KW-1133">Transmembrane helix</keyword>
<dbReference type="Pfam" id="PF00528">
    <property type="entry name" value="BPD_transp_1"/>
    <property type="match status" value="1"/>
</dbReference>
<dbReference type="EMBL" id="CP053840">
    <property type="protein sequence ID" value="QKF65605.1"/>
    <property type="molecule type" value="Genomic_DNA"/>
</dbReference>
<comment type="function">
    <text evidence="1 11">Part of the binding-protein-dependent transport system for molybdenum; probably responsible for the translocation of the substrate across the membrane.</text>
</comment>
<keyword evidence="7 10" id="KW-0812">Transmembrane</keyword>
<dbReference type="CDD" id="cd06261">
    <property type="entry name" value="TM_PBP2"/>
    <property type="match status" value="1"/>
</dbReference>
<dbReference type="RefSeq" id="WP_128359782.1">
    <property type="nucleotide sequence ID" value="NZ_CP053840.1"/>
</dbReference>
<feature type="transmembrane region" description="Helical" evidence="10">
    <location>
        <begin position="149"/>
        <end position="176"/>
    </location>
</feature>
<feature type="transmembrane region" description="Helical" evidence="10">
    <location>
        <begin position="46"/>
        <end position="71"/>
    </location>
</feature>
<dbReference type="PANTHER" id="PTHR30183">
    <property type="entry name" value="MOLYBDENUM TRANSPORT SYSTEM PERMEASE PROTEIN MODB"/>
    <property type="match status" value="1"/>
</dbReference>
<dbReference type="KEGG" id="avp:AVENP_0023"/>
<dbReference type="GO" id="GO:0005886">
    <property type="term" value="C:plasma membrane"/>
    <property type="evidence" value="ECO:0007669"/>
    <property type="project" value="UniProtKB-SubCell"/>
</dbReference>
<keyword evidence="5 11" id="KW-1003">Cell membrane</keyword>
<keyword evidence="14" id="KW-1185">Reference proteome</keyword>
<feature type="domain" description="ABC transmembrane type-1" evidence="12">
    <location>
        <begin position="12"/>
        <end position="215"/>
    </location>
</feature>
<evidence type="ECO:0000256" key="8">
    <source>
        <dbReference type="ARBA" id="ARBA00022989"/>
    </source>
</evidence>
<evidence type="ECO:0000256" key="11">
    <source>
        <dbReference type="RuleBase" id="RU365097"/>
    </source>
</evidence>
<comment type="subcellular location">
    <subcellularLocation>
        <location evidence="2 10">Cell membrane</location>
        <topology evidence="2 10">Multi-pass membrane protein</topology>
    </subcellularLocation>
</comment>
<dbReference type="GO" id="GO:0015098">
    <property type="term" value="F:molybdate ion transmembrane transporter activity"/>
    <property type="evidence" value="ECO:0007669"/>
    <property type="project" value="UniProtKB-UniRule"/>
</dbReference>
<sequence>MNIDLALITEPFLLSLKTISVSAILFIAIGIPIAYLLSKKNLKLKWLLNTLVTLPLVFPPIAVGFFLLLILGRNGFIGKIFYEFDISLIFSFSGIVIAAFIAGLPLMVKPLQASIELFPSDIKEASYISGKSEVKTFIFIVLPNIKNSLIVALLISTARALGEVGITLMLGGNIIGKTDTISLAIYNAVFDGDYNLAMILSGILIFISVLFFLALNFFEKRKNV</sequence>
<evidence type="ECO:0000259" key="12">
    <source>
        <dbReference type="PROSITE" id="PS50928"/>
    </source>
</evidence>
<dbReference type="NCBIfam" id="TIGR02141">
    <property type="entry name" value="modB_ABC"/>
    <property type="match status" value="1"/>
</dbReference>
<dbReference type="PANTHER" id="PTHR30183:SF3">
    <property type="entry name" value="MOLYBDENUM TRANSPORT SYSTEM PERMEASE PROTEIN MODB"/>
    <property type="match status" value="1"/>
</dbReference>
<name>A0AAE7E2D6_9BACT</name>
<evidence type="ECO:0000256" key="10">
    <source>
        <dbReference type="RuleBase" id="RU363032"/>
    </source>
</evidence>
<dbReference type="InterPro" id="IPR011867">
    <property type="entry name" value="ModB_ABC"/>
</dbReference>
<dbReference type="PROSITE" id="PS50928">
    <property type="entry name" value="ABC_TM1"/>
    <property type="match status" value="1"/>
</dbReference>
<organism evidence="13 14">
    <name type="scientific">Arcobacter venerupis</name>
    <dbReference type="NCBI Taxonomy" id="1054033"/>
    <lineage>
        <taxon>Bacteria</taxon>
        <taxon>Pseudomonadati</taxon>
        <taxon>Campylobacterota</taxon>
        <taxon>Epsilonproteobacteria</taxon>
        <taxon>Campylobacterales</taxon>
        <taxon>Arcobacteraceae</taxon>
        <taxon>Arcobacter</taxon>
    </lineage>
</organism>
<keyword evidence="6 11" id="KW-0500">Molybdenum</keyword>
<evidence type="ECO:0000256" key="5">
    <source>
        <dbReference type="ARBA" id="ARBA00022475"/>
    </source>
</evidence>
<feature type="transmembrane region" description="Helical" evidence="10">
    <location>
        <begin position="196"/>
        <end position="218"/>
    </location>
</feature>
<keyword evidence="4 10" id="KW-0813">Transport</keyword>
<evidence type="ECO:0000256" key="4">
    <source>
        <dbReference type="ARBA" id="ARBA00022448"/>
    </source>
</evidence>
<reference evidence="13 14" key="1">
    <citation type="submission" date="2020-05" db="EMBL/GenBank/DDBJ databases">
        <title>Complete genome sequencing of Campylobacter and Arcobacter type strains.</title>
        <authorList>
            <person name="Miller W.G."/>
            <person name="Yee E."/>
        </authorList>
    </citation>
    <scope>NUCLEOTIDE SEQUENCE [LARGE SCALE GENOMIC DNA]</scope>
    <source>
        <strain evidence="13 14">LMG 26156</strain>
    </source>
</reference>
<gene>
    <name evidence="13" type="ORF">AVENP_0023</name>
</gene>
<feature type="transmembrane region" description="Helical" evidence="10">
    <location>
        <begin position="86"/>
        <end position="108"/>
    </location>
</feature>
<evidence type="ECO:0000256" key="1">
    <source>
        <dbReference type="ARBA" id="ARBA00002949"/>
    </source>
</evidence>
<evidence type="ECO:0000313" key="13">
    <source>
        <dbReference type="EMBL" id="QKF65605.1"/>
    </source>
</evidence>
<evidence type="ECO:0000313" key="14">
    <source>
        <dbReference type="Proteomes" id="UP000503482"/>
    </source>
</evidence>
<feature type="transmembrane region" description="Helical" evidence="10">
    <location>
        <begin position="12"/>
        <end position="37"/>
    </location>
</feature>
<evidence type="ECO:0000256" key="3">
    <source>
        <dbReference type="ARBA" id="ARBA00007069"/>
    </source>
</evidence>
<evidence type="ECO:0000256" key="2">
    <source>
        <dbReference type="ARBA" id="ARBA00004651"/>
    </source>
</evidence>
<keyword evidence="9 10" id="KW-0472">Membrane</keyword>
<evidence type="ECO:0000256" key="9">
    <source>
        <dbReference type="ARBA" id="ARBA00023136"/>
    </source>
</evidence>
<dbReference type="SUPFAM" id="SSF161098">
    <property type="entry name" value="MetI-like"/>
    <property type="match status" value="1"/>
</dbReference>
<dbReference type="AlphaFoldDB" id="A0AAE7E2D6"/>
<accession>A0AAE7E2D6</accession>
<dbReference type="InterPro" id="IPR035906">
    <property type="entry name" value="MetI-like_sf"/>
</dbReference>
<dbReference type="InterPro" id="IPR000515">
    <property type="entry name" value="MetI-like"/>
</dbReference>
<comment type="similarity">
    <text evidence="3 11">Belongs to the binding-protein-dependent transport system permease family. CysTW subfamily.</text>
</comment>
<proteinExistence type="inferred from homology"/>
<dbReference type="Proteomes" id="UP000503482">
    <property type="component" value="Chromosome"/>
</dbReference>
<protein>
    <recommendedName>
        <fullName evidence="11">Molybdenum transport system permease</fullName>
    </recommendedName>
</protein>
<dbReference type="Gene3D" id="1.10.3720.10">
    <property type="entry name" value="MetI-like"/>
    <property type="match status" value="1"/>
</dbReference>
<evidence type="ECO:0000256" key="6">
    <source>
        <dbReference type="ARBA" id="ARBA00022505"/>
    </source>
</evidence>